<proteinExistence type="inferred from homology"/>
<organism evidence="3 4">
    <name type="scientific">Sphingomonas suaedae</name>
    <dbReference type="NCBI Taxonomy" id="2599297"/>
    <lineage>
        <taxon>Bacteria</taxon>
        <taxon>Pseudomonadati</taxon>
        <taxon>Pseudomonadota</taxon>
        <taxon>Alphaproteobacteria</taxon>
        <taxon>Sphingomonadales</taxon>
        <taxon>Sphingomonadaceae</taxon>
        <taxon>Sphingomonas</taxon>
    </lineage>
</organism>
<sequence length="388" mass="43800">MDNVVQFPAARSTAGGRLLIPARLRDARKVLRLSQEELGEKVGVTRQAISAFERGSRSPEPATFAALAAALDQPLGFFTSEDAPTFGDFSTRFYRKFGPETIRRQEACDTYSMWFTQVARHFDALVNYPAVNVPEYDPADFGEDGIDEIAEKVRADWGLGLGPISNVMALLESNGIIACKYEMSGESVEAFSFWNGTRPFIFMASEKDAGVRSRFDLAHELGHLVMHRHIEQSEIADKATLKEIERQADRFAGAFLLPKHSFPNEVFSPRLDAFVELKRRWKVSIGAMVYRCSDLGIFDENQILNLRKQISFRKWRTKEPLDDPRIIPVESPRLLAKAFGLVAENDRMKIDVLLQTLQISPSFIAAMCNLPLDVFKRDEPPPRQPTLK</sequence>
<dbReference type="PANTHER" id="PTHR43236">
    <property type="entry name" value="ANTITOXIN HIGA1"/>
    <property type="match status" value="1"/>
</dbReference>
<accession>A0A518RBH2</accession>
<dbReference type="Gene3D" id="1.10.10.2910">
    <property type="match status" value="1"/>
</dbReference>
<comment type="similarity">
    <text evidence="1">Belongs to the short-chain fatty acyl-CoA assimilation regulator (ScfR) family.</text>
</comment>
<dbReference type="InterPro" id="IPR001387">
    <property type="entry name" value="Cro/C1-type_HTH"/>
</dbReference>
<dbReference type="PANTHER" id="PTHR43236:SF1">
    <property type="entry name" value="BLL7220 PROTEIN"/>
    <property type="match status" value="1"/>
</dbReference>
<dbReference type="KEGG" id="ssua:FPZ54_01415"/>
<dbReference type="SMART" id="SM00530">
    <property type="entry name" value="HTH_XRE"/>
    <property type="match status" value="1"/>
</dbReference>
<reference evidence="3 4" key="1">
    <citation type="submission" date="2019-07" db="EMBL/GenBank/DDBJ databases">
        <title>Sphingomonas alkalisoli sp. nov., isolated from rhizosphere soil of Suaedae salsa.</title>
        <authorList>
            <person name="Zhang H."/>
            <person name="Xu L."/>
            <person name="Zhang J.-X."/>
            <person name="Sun J.-Q."/>
        </authorList>
    </citation>
    <scope>NUCLEOTIDE SEQUENCE [LARGE SCALE GENOMIC DNA]</scope>
    <source>
        <strain evidence="3 4">XS-10</strain>
    </source>
</reference>
<dbReference type="InterPro" id="IPR010982">
    <property type="entry name" value="Lambda_DNA-bd_dom_sf"/>
</dbReference>
<evidence type="ECO:0000256" key="1">
    <source>
        <dbReference type="ARBA" id="ARBA00007227"/>
    </source>
</evidence>
<dbReference type="InterPro" id="IPR052345">
    <property type="entry name" value="Rad_response_metalloprotease"/>
</dbReference>
<dbReference type="Pfam" id="PF06114">
    <property type="entry name" value="Peptidase_M78"/>
    <property type="match status" value="1"/>
</dbReference>
<protein>
    <submittedName>
        <fullName evidence="3">ImmA/IrrE family metallo-endopeptidase</fullName>
    </submittedName>
</protein>
<dbReference type="CDD" id="cd00093">
    <property type="entry name" value="HTH_XRE"/>
    <property type="match status" value="1"/>
</dbReference>
<dbReference type="Proteomes" id="UP000318055">
    <property type="component" value="Chromosome"/>
</dbReference>
<dbReference type="RefSeq" id="WP_145844434.1">
    <property type="nucleotide sequence ID" value="NZ_CP042239.1"/>
</dbReference>
<dbReference type="GO" id="GO:0003677">
    <property type="term" value="F:DNA binding"/>
    <property type="evidence" value="ECO:0007669"/>
    <property type="project" value="InterPro"/>
</dbReference>
<name>A0A518RBH2_9SPHN</name>
<evidence type="ECO:0000313" key="4">
    <source>
        <dbReference type="Proteomes" id="UP000318055"/>
    </source>
</evidence>
<gene>
    <name evidence="3" type="ORF">FPZ54_01415</name>
</gene>
<dbReference type="Pfam" id="PF01381">
    <property type="entry name" value="HTH_3"/>
    <property type="match status" value="1"/>
</dbReference>
<keyword evidence="4" id="KW-1185">Reference proteome</keyword>
<dbReference type="SUPFAM" id="SSF47413">
    <property type="entry name" value="lambda repressor-like DNA-binding domains"/>
    <property type="match status" value="1"/>
</dbReference>
<evidence type="ECO:0000313" key="3">
    <source>
        <dbReference type="EMBL" id="QDX24822.1"/>
    </source>
</evidence>
<feature type="domain" description="HTH cro/C1-type" evidence="2">
    <location>
        <begin position="24"/>
        <end position="78"/>
    </location>
</feature>
<dbReference type="Gene3D" id="1.10.260.40">
    <property type="entry name" value="lambda repressor-like DNA-binding domains"/>
    <property type="match status" value="1"/>
</dbReference>
<dbReference type="EMBL" id="CP042239">
    <property type="protein sequence ID" value="QDX24822.1"/>
    <property type="molecule type" value="Genomic_DNA"/>
</dbReference>
<dbReference type="OrthoDB" id="9794834at2"/>
<dbReference type="AlphaFoldDB" id="A0A518RBH2"/>
<evidence type="ECO:0000259" key="2">
    <source>
        <dbReference type="PROSITE" id="PS50943"/>
    </source>
</evidence>
<dbReference type="InterPro" id="IPR010359">
    <property type="entry name" value="IrrE_HExxH"/>
</dbReference>
<dbReference type="PROSITE" id="PS50943">
    <property type="entry name" value="HTH_CROC1"/>
    <property type="match status" value="1"/>
</dbReference>